<protein>
    <recommendedName>
        <fullName evidence="2">histidine kinase</fullName>
        <ecNumber evidence="2">2.7.13.3</ecNumber>
    </recommendedName>
</protein>
<evidence type="ECO:0000313" key="16">
    <source>
        <dbReference type="Proteomes" id="UP001235840"/>
    </source>
</evidence>
<dbReference type="Gene3D" id="3.40.50.180">
    <property type="entry name" value="Methylesterase CheB, C-terminal domain"/>
    <property type="match status" value="1"/>
</dbReference>
<dbReference type="PRINTS" id="PR00996">
    <property type="entry name" value="CHERMTFRASE"/>
</dbReference>
<dbReference type="SMART" id="SM00388">
    <property type="entry name" value="HisKA"/>
    <property type="match status" value="1"/>
</dbReference>
<evidence type="ECO:0000256" key="4">
    <source>
        <dbReference type="ARBA" id="ARBA00022741"/>
    </source>
</evidence>
<dbReference type="PROSITE" id="PS50112">
    <property type="entry name" value="PAS"/>
    <property type="match status" value="1"/>
</dbReference>
<dbReference type="Gene3D" id="3.30.450.20">
    <property type="entry name" value="PAS domain"/>
    <property type="match status" value="2"/>
</dbReference>
<dbReference type="Pfam" id="PF00512">
    <property type="entry name" value="HisKA"/>
    <property type="match status" value="1"/>
</dbReference>
<dbReference type="SUPFAM" id="SSF55874">
    <property type="entry name" value="ATPase domain of HSP90 chaperone/DNA topoisomerase II/histidine kinase"/>
    <property type="match status" value="1"/>
</dbReference>
<feature type="domain" description="PAC" evidence="12">
    <location>
        <begin position="920"/>
        <end position="972"/>
    </location>
</feature>
<dbReference type="InterPro" id="IPR003661">
    <property type="entry name" value="HisK_dim/P_dom"/>
</dbReference>
<evidence type="ECO:0000259" key="11">
    <source>
        <dbReference type="PROSITE" id="PS50112"/>
    </source>
</evidence>
<keyword evidence="6" id="KW-0067">ATP-binding</keyword>
<dbReference type="SMART" id="SM00138">
    <property type="entry name" value="MeTrc"/>
    <property type="match status" value="1"/>
</dbReference>
<feature type="domain" description="PAS" evidence="11">
    <location>
        <begin position="846"/>
        <end position="888"/>
    </location>
</feature>
<dbReference type="SUPFAM" id="SSF47384">
    <property type="entry name" value="Homodimeric domain of signal transducing histidine kinase"/>
    <property type="match status" value="1"/>
</dbReference>
<keyword evidence="7" id="KW-0902">Two-component regulatory system</keyword>
<keyword evidence="9" id="KW-0175">Coiled coil</keyword>
<reference evidence="15 16" key="1">
    <citation type="submission" date="2023-07" db="EMBL/GenBank/DDBJ databases">
        <title>Genomic Encyclopedia of Type Strains, Phase IV (KMG-IV): sequencing the most valuable type-strain genomes for metagenomic binning, comparative biology and taxonomic classification.</title>
        <authorList>
            <person name="Goeker M."/>
        </authorList>
    </citation>
    <scope>NUCLEOTIDE SEQUENCE [LARGE SCALE GENOMIC DNA]</scope>
    <source>
        <strain evidence="15 16">DSM 12751</strain>
    </source>
</reference>
<feature type="active site" evidence="8">
    <location>
        <position position="30"/>
    </location>
</feature>
<dbReference type="PANTHER" id="PTHR24422">
    <property type="entry name" value="CHEMOTAXIS PROTEIN METHYLTRANSFERASE"/>
    <property type="match status" value="1"/>
</dbReference>
<sequence>MSSDRLSGKDAKSSLDQNQQKSFIVGIGASAGGLEAITSFFDHLGATHGIAFVVIQHLSPRHKSYMVELLSKHTSMPVYHAQEGMMIELGCIYLLPPNKCMTIHKGKLVLSDRALDEPHFPIDVFLTSLAHDQKEQAMAIILSGKGNDGAIGVQAIHEQGGLVFVQDEDTAQYSDMPQSAMATNVVNYMMTVEEMAIALESIVGKQSLDITQHRHGETYADILYEIKQYTGMDFSYYRPNSILRRIEKRMSLLEVNCTTIQQYWKYLQNHEEEIERLQQDILIGVTSFFRDPNAFRVLESHILPKILKHDSSDREVRMWVAGCSTGEEAYSLAILCKEYMRKQNNRIKIKIFATDIDKRAIEHAGHGTYSAEIERTLTPELLGRYFTQLTHMNGYQVNREIRAMIVFATHDVTKDAPFINMDLISCRNLLIYFKPELQEKVLSIFHYALTTKGHLFLGSSETIGKLSYYFEPVDVKWSIFSYKESTRASVPISLGVKGKVIDQRMDKKKYQSQLLNKKLKQTKNLQTIILDKFMTPSIIVDELNEVVQFCGHVNQFLLIPTGQASLHLSKIIHIHTYVAIHTAIKKVRRERKEVVFPTLFYKGDGSSMKVMLTVKPLSRYTPFSSYVIIFMHKLEEENQEETSQYINIEDSINQHIIELEQELEMTKEILQSTIEELETANEEMQSTNEELIAANEEMQSINEELQSVNEELLSVNTEHEMKIEELTDLNNDMDNFLVSTQIATIFLDRKLYVKRFTPSVKNVVHLLEVDIGRPIAHINHNLIYADLLTDARSVLHTSRSIEKEIRSYDGRWFSMRILPYRTKEKDIDGIVITFMDITDIKLANRKLQRLHTAIEQSPNIVVICDMNNNIEYANLKFYENTGWTTEEIHTQKQVPFLYFEELTTDEYQQYLDRFKSNKPWIGEMKYLDKAGHLHWASVTVLPFKDEFEGTMQNLILAEDISEKKHAEQILKRSEMMSALGELAAGIAHEIRNPLTALKGFTRLMQSENNGNANYLSIMMDEFVRIETIITELLGLSKPSMLSYEKKDIVEILEDVKMLLETQAIIKNIQIVTEFKRGIGLIKCVPNQLKQVFINILKNAIESMDNGGEVVIKAKKKNRDWIQVQIKDQGPGIPEEVLSRIGQPFFTTKEKGTGLGMMVSFKIIEDHNGRMLVDSEEGKGTVIDIMLPVIKF</sequence>
<dbReference type="InterPro" id="IPR036890">
    <property type="entry name" value="HATPase_C_sf"/>
</dbReference>
<evidence type="ECO:0000256" key="7">
    <source>
        <dbReference type="ARBA" id="ARBA00023012"/>
    </source>
</evidence>
<keyword evidence="3 15" id="KW-0808">Transferase</keyword>
<dbReference type="InterPro" id="IPR029063">
    <property type="entry name" value="SAM-dependent_MTases_sf"/>
</dbReference>
<keyword evidence="16" id="KW-1185">Reference proteome</keyword>
<evidence type="ECO:0000256" key="2">
    <source>
        <dbReference type="ARBA" id="ARBA00012438"/>
    </source>
</evidence>
<gene>
    <name evidence="15" type="ORF">J2S11_004193</name>
</gene>
<dbReference type="GO" id="GO:0032259">
    <property type="term" value="P:methylation"/>
    <property type="evidence" value="ECO:0007669"/>
    <property type="project" value="UniProtKB-KW"/>
</dbReference>
<dbReference type="EMBL" id="JAUSTY010000026">
    <property type="protein sequence ID" value="MDQ0168240.1"/>
    <property type="molecule type" value="Genomic_DNA"/>
</dbReference>
<dbReference type="Gene3D" id="3.40.50.150">
    <property type="entry name" value="Vaccinia Virus protein VP39"/>
    <property type="match status" value="1"/>
</dbReference>
<evidence type="ECO:0000259" key="12">
    <source>
        <dbReference type="PROSITE" id="PS50113"/>
    </source>
</evidence>
<evidence type="ECO:0000256" key="5">
    <source>
        <dbReference type="ARBA" id="ARBA00022777"/>
    </source>
</evidence>
<dbReference type="InterPro" id="IPR003594">
    <property type="entry name" value="HATPase_dom"/>
</dbReference>
<feature type="domain" description="Histidine kinase" evidence="10">
    <location>
        <begin position="985"/>
        <end position="1190"/>
    </location>
</feature>
<dbReference type="EC" id="2.7.13.3" evidence="2"/>
<keyword evidence="8" id="KW-0145">Chemotaxis</keyword>
<evidence type="ECO:0000256" key="9">
    <source>
        <dbReference type="SAM" id="Coils"/>
    </source>
</evidence>
<evidence type="ECO:0000259" key="14">
    <source>
        <dbReference type="PROSITE" id="PS50123"/>
    </source>
</evidence>
<dbReference type="SUPFAM" id="SSF52738">
    <property type="entry name" value="Methylesterase CheB, C-terminal domain"/>
    <property type="match status" value="1"/>
</dbReference>
<dbReference type="GO" id="GO:0008983">
    <property type="term" value="F:protein-glutamate O-methyltransferase activity"/>
    <property type="evidence" value="ECO:0007669"/>
    <property type="project" value="UniProtKB-EC"/>
</dbReference>
<dbReference type="Proteomes" id="UP001235840">
    <property type="component" value="Unassembled WGS sequence"/>
</dbReference>
<dbReference type="Pfam" id="PF01339">
    <property type="entry name" value="CheB_methylest"/>
    <property type="match status" value="1"/>
</dbReference>
<dbReference type="InterPro" id="IPR035965">
    <property type="entry name" value="PAS-like_dom_sf"/>
</dbReference>
<dbReference type="GO" id="GO:0008984">
    <property type="term" value="F:protein-glutamate methylesterase activity"/>
    <property type="evidence" value="ECO:0007669"/>
    <property type="project" value="UniProtKB-EC"/>
</dbReference>
<dbReference type="InterPro" id="IPR022641">
    <property type="entry name" value="CheR_N"/>
</dbReference>
<organism evidence="15 16">
    <name type="scientific">Caldalkalibacillus horti</name>
    <dbReference type="NCBI Taxonomy" id="77523"/>
    <lineage>
        <taxon>Bacteria</taxon>
        <taxon>Bacillati</taxon>
        <taxon>Bacillota</taxon>
        <taxon>Bacilli</taxon>
        <taxon>Bacillales</taxon>
        <taxon>Bacillaceae</taxon>
        <taxon>Caldalkalibacillus</taxon>
    </lineage>
</organism>
<dbReference type="SUPFAM" id="SSF53335">
    <property type="entry name" value="S-adenosyl-L-methionine-dependent methyltransferases"/>
    <property type="match status" value="1"/>
</dbReference>
<name>A0ABT9W5X0_9BACI</name>
<dbReference type="CDD" id="cd16434">
    <property type="entry name" value="CheB-CheR_fusion"/>
    <property type="match status" value="1"/>
</dbReference>
<dbReference type="InterPro" id="IPR050903">
    <property type="entry name" value="Bact_Chemotaxis_MeTrfase"/>
</dbReference>
<dbReference type="InterPro" id="IPR005467">
    <property type="entry name" value="His_kinase_dom"/>
</dbReference>
<keyword evidence="15" id="KW-0489">Methyltransferase</keyword>
<dbReference type="RefSeq" id="WP_307397833.1">
    <property type="nucleotide sequence ID" value="NZ_BAAADK010000004.1"/>
</dbReference>
<dbReference type="InterPro" id="IPR000673">
    <property type="entry name" value="Sig_transdc_resp-reg_Me-estase"/>
</dbReference>
<evidence type="ECO:0000256" key="6">
    <source>
        <dbReference type="ARBA" id="ARBA00022840"/>
    </source>
</evidence>
<dbReference type="SMART" id="SM00086">
    <property type="entry name" value="PAC"/>
    <property type="match status" value="2"/>
</dbReference>
<evidence type="ECO:0000256" key="3">
    <source>
        <dbReference type="ARBA" id="ARBA00022679"/>
    </source>
</evidence>
<comment type="catalytic activity">
    <reaction evidence="1">
        <text>ATP + protein L-histidine = ADP + protein N-phospho-L-histidine.</text>
        <dbReference type="EC" id="2.7.13.3"/>
    </reaction>
</comment>
<dbReference type="Gene3D" id="1.10.287.130">
    <property type="match status" value="1"/>
</dbReference>
<dbReference type="SUPFAM" id="SSF47757">
    <property type="entry name" value="Chemotaxis receptor methyltransferase CheR, N-terminal domain"/>
    <property type="match status" value="1"/>
</dbReference>
<dbReference type="PROSITE" id="PS50122">
    <property type="entry name" value="CHEB"/>
    <property type="match status" value="1"/>
</dbReference>
<keyword evidence="8 15" id="KW-0378">Hydrolase</keyword>
<evidence type="ECO:0000259" key="13">
    <source>
        <dbReference type="PROSITE" id="PS50122"/>
    </source>
</evidence>
<keyword evidence="4" id="KW-0547">Nucleotide-binding</keyword>
<dbReference type="InterPro" id="IPR035909">
    <property type="entry name" value="CheB_C"/>
</dbReference>
<feature type="coiled-coil region" evidence="9">
    <location>
        <begin position="631"/>
        <end position="729"/>
    </location>
</feature>
<dbReference type="PROSITE" id="PS50109">
    <property type="entry name" value="HIS_KIN"/>
    <property type="match status" value="1"/>
</dbReference>
<dbReference type="NCBIfam" id="TIGR00229">
    <property type="entry name" value="sensory_box"/>
    <property type="match status" value="1"/>
</dbReference>
<feature type="domain" description="CheR-type methyltransferase" evidence="14">
    <location>
        <begin position="226"/>
        <end position="471"/>
    </location>
</feature>
<dbReference type="InterPro" id="IPR036097">
    <property type="entry name" value="HisK_dim/P_sf"/>
</dbReference>
<feature type="domain" description="PAC" evidence="12">
    <location>
        <begin position="799"/>
        <end position="849"/>
    </location>
</feature>
<dbReference type="SUPFAM" id="SSF55785">
    <property type="entry name" value="PYP-like sensor domain (PAS domain)"/>
    <property type="match status" value="2"/>
</dbReference>
<evidence type="ECO:0000313" key="15">
    <source>
        <dbReference type="EMBL" id="MDQ0168240.1"/>
    </source>
</evidence>
<dbReference type="CDD" id="cd00082">
    <property type="entry name" value="HisKA"/>
    <property type="match status" value="1"/>
</dbReference>
<proteinExistence type="predicted"/>
<dbReference type="InterPro" id="IPR000700">
    <property type="entry name" value="PAS-assoc_C"/>
</dbReference>
<dbReference type="Pfam" id="PF13596">
    <property type="entry name" value="PAS_10"/>
    <property type="match status" value="1"/>
</dbReference>
<dbReference type="InterPro" id="IPR000780">
    <property type="entry name" value="CheR_MeTrfase"/>
</dbReference>
<dbReference type="PANTHER" id="PTHR24422:SF27">
    <property type="entry name" value="PROTEIN-GLUTAMATE O-METHYLTRANSFERASE"/>
    <property type="match status" value="1"/>
</dbReference>
<feature type="domain" description="CheB-type methylesterase" evidence="13">
    <location>
        <begin position="24"/>
        <end position="206"/>
    </location>
</feature>
<keyword evidence="5" id="KW-0418">Kinase</keyword>
<comment type="caution">
    <text evidence="15">The sequence shown here is derived from an EMBL/GenBank/DDBJ whole genome shotgun (WGS) entry which is preliminary data.</text>
</comment>
<dbReference type="Pfam" id="PF02518">
    <property type="entry name" value="HATPase_c"/>
    <property type="match status" value="1"/>
</dbReference>
<dbReference type="InterPro" id="IPR000014">
    <property type="entry name" value="PAS"/>
</dbReference>
<dbReference type="Gene3D" id="3.30.565.10">
    <property type="entry name" value="Histidine kinase-like ATPase, C-terminal domain"/>
    <property type="match status" value="1"/>
</dbReference>
<accession>A0ABT9W5X0</accession>
<dbReference type="Pfam" id="PF13426">
    <property type="entry name" value="PAS_9"/>
    <property type="match status" value="1"/>
</dbReference>
<dbReference type="Pfam" id="PF01739">
    <property type="entry name" value="CheR"/>
    <property type="match status" value="1"/>
</dbReference>
<dbReference type="PROSITE" id="PS50123">
    <property type="entry name" value="CHER"/>
    <property type="match status" value="1"/>
</dbReference>
<evidence type="ECO:0000256" key="8">
    <source>
        <dbReference type="PROSITE-ProRule" id="PRU00050"/>
    </source>
</evidence>
<feature type="active site" evidence="8">
    <location>
        <position position="148"/>
    </location>
</feature>
<dbReference type="InterPro" id="IPR022642">
    <property type="entry name" value="CheR_C"/>
</dbReference>
<evidence type="ECO:0000256" key="1">
    <source>
        <dbReference type="ARBA" id="ARBA00000085"/>
    </source>
</evidence>
<dbReference type="CDD" id="cd00130">
    <property type="entry name" value="PAS"/>
    <property type="match status" value="1"/>
</dbReference>
<dbReference type="InterPro" id="IPR001610">
    <property type="entry name" value="PAC"/>
</dbReference>
<dbReference type="PROSITE" id="PS50113">
    <property type="entry name" value="PAC"/>
    <property type="match status" value="2"/>
</dbReference>
<dbReference type="Pfam" id="PF03705">
    <property type="entry name" value="CheR_N"/>
    <property type="match status" value="1"/>
</dbReference>
<dbReference type="SMART" id="SM00387">
    <property type="entry name" value="HATPase_c"/>
    <property type="match status" value="1"/>
</dbReference>
<evidence type="ECO:0000259" key="10">
    <source>
        <dbReference type="PROSITE" id="PS50109"/>
    </source>
</evidence>
<feature type="active site" evidence="8">
    <location>
        <position position="57"/>
    </location>
</feature>